<dbReference type="Gene3D" id="3.40.50.1820">
    <property type="entry name" value="alpha/beta hydrolase"/>
    <property type="match status" value="1"/>
</dbReference>
<reference evidence="4" key="2">
    <citation type="submission" date="2021-04" db="EMBL/GenBank/DDBJ databases">
        <authorList>
            <person name="Gilroy R."/>
        </authorList>
    </citation>
    <scope>NUCLEOTIDE SEQUENCE</scope>
    <source>
        <strain evidence="4">ChiGjej6B6-14162</strain>
    </source>
</reference>
<dbReference type="InterPro" id="IPR029058">
    <property type="entry name" value="AB_hydrolase_fold"/>
</dbReference>
<dbReference type="AlphaFoldDB" id="A0A9D1X931"/>
<feature type="domain" description="Phospholipase/carboxylesterase/thioesterase" evidence="3">
    <location>
        <begin position="57"/>
        <end position="249"/>
    </location>
</feature>
<evidence type="ECO:0000259" key="3">
    <source>
        <dbReference type="Pfam" id="PF02230"/>
    </source>
</evidence>
<evidence type="ECO:0000313" key="5">
    <source>
        <dbReference type="Proteomes" id="UP000886740"/>
    </source>
</evidence>
<dbReference type="EMBL" id="DXEL01000055">
    <property type="protein sequence ID" value="HIX74959.1"/>
    <property type="molecule type" value="Genomic_DNA"/>
</dbReference>
<keyword evidence="4" id="KW-0378">Hydrolase</keyword>
<gene>
    <name evidence="4" type="ORF">H9977_08020</name>
</gene>
<dbReference type="GO" id="GO:0016787">
    <property type="term" value="F:hydrolase activity"/>
    <property type="evidence" value="ECO:0007669"/>
    <property type="project" value="UniProtKB-KW"/>
</dbReference>
<proteinExistence type="predicted"/>
<dbReference type="InterPro" id="IPR003140">
    <property type="entry name" value="PLipase/COase/thioEstase"/>
</dbReference>
<evidence type="ECO:0000256" key="1">
    <source>
        <dbReference type="ARBA" id="ARBA00022729"/>
    </source>
</evidence>
<dbReference type="InterPro" id="IPR050955">
    <property type="entry name" value="Plant_Biomass_Hydrol_Est"/>
</dbReference>
<dbReference type="PANTHER" id="PTHR43037:SF1">
    <property type="entry name" value="BLL1128 PROTEIN"/>
    <property type="match status" value="1"/>
</dbReference>
<comment type="caution">
    <text evidence="4">The sequence shown here is derived from an EMBL/GenBank/DDBJ whole genome shotgun (WGS) entry which is preliminary data.</text>
</comment>
<dbReference type="Proteomes" id="UP000886740">
    <property type="component" value="Unassembled WGS sequence"/>
</dbReference>
<protein>
    <submittedName>
        <fullName evidence="4">Dienelactone hydrolase family protein</fullName>
    </submittedName>
</protein>
<feature type="chain" id="PRO_5039609243" evidence="2">
    <location>
        <begin position="23"/>
        <end position="263"/>
    </location>
</feature>
<dbReference type="SUPFAM" id="SSF53474">
    <property type="entry name" value="alpha/beta-Hydrolases"/>
    <property type="match status" value="1"/>
</dbReference>
<evidence type="ECO:0000256" key="2">
    <source>
        <dbReference type="SAM" id="SignalP"/>
    </source>
</evidence>
<keyword evidence="1 2" id="KW-0732">Signal</keyword>
<dbReference type="PANTHER" id="PTHR43037">
    <property type="entry name" value="UNNAMED PRODUCT-RELATED"/>
    <property type="match status" value="1"/>
</dbReference>
<dbReference type="Pfam" id="PF02230">
    <property type="entry name" value="Abhydrolase_2"/>
    <property type="match status" value="1"/>
</dbReference>
<feature type="signal peptide" evidence="2">
    <location>
        <begin position="1"/>
        <end position="22"/>
    </location>
</feature>
<accession>A0A9D1X931</accession>
<sequence>MKTLRRISLLTLSLLLVLTAFAGDKVSFLKKQFTAKNGQVLNYRVLFPLDYDPAKSYPLLLFLHGAGERGDDNEAQLKHGGDMLAAYVNQKAYPAIIIAPQCPADPAWWVNYSRPKEEGGKRVFPANAPITRPLAAVKELLDSYIAKGVVDTKRIYVTGLSMGGMGTFDLVCRYPNLFAAAAPICGGVNPVRLANFKGKTAFSVYHGADDTVVDVQFSRDAVEALKKAGVEVRYKEYPGVNHNSWDNAFAEPDFLGWFFSHSL</sequence>
<name>A0A9D1X931_9BACT</name>
<evidence type="ECO:0000313" key="4">
    <source>
        <dbReference type="EMBL" id="HIX74959.1"/>
    </source>
</evidence>
<organism evidence="4 5">
    <name type="scientific">Candidatus Parabacteroides intestinipullorum</name>
    <dbReference type="NCBI Taxonomy" id="2838723"/>
    <lineage>
        <taxon>Bacteria</taxon>
        <taxon>Pseudomonadati</taxon>
        <taxon>Bacteroidota</taxon>
        <taxon>Bacteroidia</taxon>
        <taxon>Bacteroidales</taxon>
        <taxon>Tannerellaceae</taxon>
        <taxon>Parabacteroides</taxon>
    </lineage>
</organism>
<reference evidence="4" key="1">
    <citation type="journal article" date="2021" name="PeerJ">
        <title>Extensive microbial diversity within the chicken gut microbiome revealed by metagenomics and culture.</title>
        <authorList>
            <person name="Gilroy R."/>
            <person name="Ravi A."/>
            <person name="Getino M."/>
            <person name="Pursley I."/>
            <person name="Horton D.L."/>
            <person name="Alikhan N.F."/>
            <person name="Baker D."/>
            <person name="Gharbi K."/>
            <person name="Hall N."/>
            <person name="Watson M."/>
            <person name="Adriaenssens E.M."/>
            <person name="Foster-Nyarko E."/>
            <person name="Jarju S."/>
            <person name="Secka A."/>
            <person name="Antonio M."/>
            <person name="Oren A."/>
            <person name="Chaudhuri R.R."/>
            <person name="La Ragione R."/>
            <person name="Hildebrand F."/>
            <person name="Pallen M.J."/>
        </authorList>
    </citation>
    <scope>NUCLEOTIDE SEQUENCE</scope>
    <source>
        <strain evidence="4">ChiGjej6B6-14162</strain>
    </source>
</reference>